<name>A0AAD6HUY6_9EURO</name>
<gene>
    <name evidence="1" type="ORF">N7493_001633</name>
</gene>
<dbReference type="Gene3D" id="3.90.1200.10">
    <property type="match status" value="1"/>
</dbReference>
<protein>
    <submittedName>
        <fullName evidence="1">Uncharacterized protein</fullName>
    </submittedName>
</protein>
<keyword evidence="2" id="KW-1185">Reference proteome</keyword>
<accession>A0AAD6HUY6</accession>
<dbReference type="InterPro" id="IPR011009">
    <property type="entry name" value="Kinase-like_dom_sf"/>
</dbReference>
<evidence type="ECO:0000313" key="2">
    <source>
        <dbReference type="Proteomes" id="UP001215712"/>
    </source>
</evidence>
<dbReference type="EMBL" id="JAQJAN010000002">
    <property type="protein sequence ID" value="KAJ5738478.1"/>
    <property type="molecule type" value="Genomic_DNA"/>
</dbReference>
<dbReference type="AlphaFoldDB" id="A0AAD6HUY6"/>
<reference evidence="1" key="1">
    <citation type="journal article" date="2023" name="IMA Fungus">
        <title>Comparative genomic study of the Penicillium genus elucidates a diverse pangenome and 15 lateral gene transfer events.</title>
        <authorList>
            <person name="Petersen C."/>
            <person name="Sorensen T."/>
            <person name="Nielsen M.R."/>
            <person name="Sondergaard T.E."/>
            <person name="Sorensen J.L."/>
            <person name="Fitzpatrick D.A."/>
            <person name="Frisvad J.C."/>
            <person name="Nielsen K.L."/>
        </authorList>
    </citation>
    <scope>NUCLEOTIDE SEQUENCE</scope>
    <source>
        <strain evidence="1">IBT 17514</strain>
    </source>
</reference>
<proteinExistence type="predicted"/>
<reference evidence="1" key="2">
    <citation type="submission" date="2023-01" db="EMBL/GenBank/DDBJ databases">
        <authorList>
            <person name="Petersen C."/>
        </authorList>
    </citation>
    <scope>NUCLEOTIDE SEQUENCE</scope>
    <source>
        <strain evidence="1">IBT 17514</strain>
    </source>
</reference>
<evidence type="ECO:0000313" key="1">
    <source>
        <dbReference type="EMBL" id="KAJ5738478.1"/>
    </source>
</evidence>
<dbReference type="Proteomes" id="UP001215712">
    <property type="component" value="Unassembled WGS sequence"/>
</dbReference>
<dbReference type="SUPFAM" id="SSF56112">
    <property type="entry name" value="Protein kinase-like (PK-like)"/>
    <property type="match status" value="1"/>
</dbReference>
<sequence>MASHPSEESKWFPNGLWIGKKIRFPDDSIWRYDSCVSESEAQETTSMCEIDEVESEARAVFLASRMHGFGPNRAIIKVRLQLARIPQTGTEDEPAVVRADQAVETFRDSFFSELEGLTHMRTARCSSAPMILSHLTQKQADYEPVPNGYKRFILMEEVPGSSLAGKYHRFSMAEQNRVRAAFKIAWKDAIKCGLVHGDERIDNLIWDSDASKCYLVDWEWWDRVIQPIAWNDTRFLAWDL</sequence>
<comment type="caution">
    <text evidence="1">The sequence shown here is derived from an EMBL/GenBank/DDBJ whole genome shotgun (WGS) entry which is preliminary data.</text>
</comment>
<organism evidence="1 2">
    <name type="scientific">Penicillium malachiteum</name>
    <dbReference type="NCBI Taxonomy" id="1324776"/>
    <lineage>
        <taxon>Eukaryota</taxon>
        <taxon>Fungi</taxon>
        <taxon>Dikarya</taxon>
        <taxon>Ascomycota</taxon>
        <taxon>Pezizomycotina</taxon>
        <taxon>Eurotiomycetes</taxon>
        <taxon>Eurotiomycetidae</taxon>
        <taxon>Eurotiales</taxon>
        <taxon>Aspergillaceae</taxon>
        <taxon>Penicillium</taxon>
    </lineage>
</organism>